<feature type="transmembrane region" description="Helical" evidence="1">
    <location>
        <begin position="20"/>
        <end position="43"/>
    </location>
</feature>
<comment type="caution">
    <text evidence="2">The sequence shown here is derived from an EMBL/GenBank/DDBJ whole genome shotgun (WGS) entry which is preliminary data.</text>
</comment>
<keyword evidence="1" id="KW-1133">Transmembrane helix</keyword>
<name>A0A8T0HTB3_CERPU</name>
<dbReference type="Proteomes" id="UP000822688">
    <property type="component" value="Chromosome V"/>
</dbReference>
<organism evidence="2 3">
    <name type="scientific">Ceratodon purpureus</name>
    <name type="common">Fire moss</name>
    <name type="synonym">Dicranum purpureum</name>
    <dbReference type="NCBI Taxonomy" id="3225"/>
    <lineage>
        <taxon>Eukaryota</taxon>
        <taxon>Viridiplantae</taxon>
        <taxon>Streptophyta</taxon>
        <taxon>Embryophyta</taxon>
        <taxon>Bryophyta</taxon>
        <taxon>Bryophytina</taxon>
        <taxon>Bryopsida</taxon>
        <taxon>Dicranidae</taxon>
        <taxon>Pseudoditrichales</taxon>
        <taxon>Ditrichaceae</taxon>
        <taxon>Ceratodon</taxon>
    </lineage>
</organism>
<keyword evidence="1" id="KW-0472">Membrane</keyword>
<evidence type="ECO:0000313" key="2">
    <source>
        <dbReference type="EMBL" id="KAG0574194.1"/>
    </source>
</evidence>
<keyword evidence="1" id="KW-0812">Transmembrane</keyword>
<protein>
    <submittedName>
        <fullName evidence="2">Uncharacterized protein</fullName>
    </submittedName>
</protein>
<accession>A0A8T0HTB3</accession>
<evidence type="ECO:0000256" key="1">
    <source>
        <dbReference type="SAM" id="Phobius"/>
    </source>
</evidence>
<sequence length="102" mass="11824">MTRTSLRLEFAPAVHFDMCSSLWIFRLLECFLLDLCAGIWWFLASLFYRCSSLFYIFSPLSIFCCFHFLSSSSLSYPHYLIPSLHSLTSTFSLLLSPSFNLP</sequence>
<keyword evidence="3" id="KW-1185">Reference proteome</keyword>
<evidence type="ECO:0000313" key="3">
    <source>
        <dbReference type="Proteomes" id="UP000822688"/>
    </source>
</evidence>
<gene>
    <name evidence="2" type="ORF">KC19_VG242600</name>
</gene>
<dbReference type="EMBL" id="CM026426">
    <property type="protein sequence ID" value="KAG0574194.1"/>
    <property type="molecule type" value="Genomic_DNA"/>
</dbReference>
<feature type="transmembrane region" description="Helical" evidence="1">
    <location>
        <begin position="52"/>
        <end position="70"/>
    </location>
</feature>
<dbReference type="AlphaFoldDB" id="A0A8T0HTB3"/>
<proteinExistence type="predicted"/>
<reference evidence="2" key="1">
    <citation type="submission" date="2020-06" db="EMBL/GenBank/DDBJ databases">
        <title>WGS assembly of Ceratodon purpureus strain R40.</title>
        <authorList>
            <person name="Carey S.B."/>
            <person name="Jenkins J."/>
            <person name="Shu S."/>
            <person name="Lovell J.T."/>
            <person name="Sreedasyam A."/>
            <person name="Maumus F."/>
            <person name="Tiley G.P."/>
            <person name="Fernandez-Pozo N."/>
            <person name="Barry K."/>
            <person name="Chen C."/>
            <person name="Wang M."/>
            <person name="Lipzen A."/>
            <person name="Daum C."/>
            <person name="Saski C.A."/>
            <person name="Payton A.C."/>
            <person name="Mcbreen J.C."/>
            <person name="Conrad R.E."/>
            <person name="Kollar L.M."/>
            <person name="Olsson S."/>
            <person name="Huttunen S."/>
            <person name="Landis J.B."/>
            <person name="Wickett N.J."/>
            <person name="Johnson M.G."/>
            <person name="Rensing S.A."/>
            <person name="Grimwood J."/>
            <person name="Schmutz J."/>
            <person name="Mcdaniel S.F."/>
        </authorList>
    </citation>
    <scope>NUCLEOTIDE SEQUENCE</scope>
    <source>
        <strain evidence="2">R40</strain>
    </source>
</reference>